<gene>
    <name evidence="1" type="ORF">Q9313_23370</name>
</gene>
<geneLocation type="plasmid" evidence="1 2">
    <name>unnamed1</name>
</geneLocation>
<accession>A0AA50CMU9</accession>
<name>A0AA50CMU9_9HYPH</name>
<evidence type="ECO:0000313" key="2">
    <source>
        <dbReference type="Proteomes" id="UP001234585"/>
    </source>
</evidence>
<dbReference type="EMBL" id="CP132303">
    <property type="protein sequence ID" value="WLR99705.1"/>
    <property type="molecule type" value="Genomic_DNA"/>
</dbReference>
<dbReference type="RefSeq" id="WP_306039002.1">
    <property type="nucleotide sequence ID" value="NZ_CP132303.1"/>
</dbReference>
<keyword evidence="1" id="KW-0614">Plasmid</keyword>
<proteinExistence type="predicted"/>
<protein>
    <submittedName>
        <fullName evidence="1">Uncharacterized protein</fullName>
    </submittedName>
</protein>
<evidence type="ECO:0000313" key="1">
    <source>
        <dbReference type="EMBL" id="WLR99705.1"/>
    </source>
</evidence>
<dbReference type="Proteomes" id="UP001234585">
    <property type="component" value="Plasmid unnamed1"/>
</dbReference>
<dbReference type="AlphaFoldDB" id="A0AA50CMU9"/>
<sequence length="165" mass="18430">MTVSFYADYIAELRTLFAELNNESDLFQTFDVHIELIAAGSLVVYETKRRKGQTDTLFYGRPAEATSNRQISRETALAAITHFLSLGQFIALTGQTRQPLEMQYPHCAVNFSYRKKGQSAGRSMLMVFVGFNDDADASAYAASANDPAAFVSARPYHTSKAYEWT</sequence>
<reference evidence="1 2" key="1">
    <citation type="submission" date="2023-08" db="EMBL/GenBank/DDBJ databases">
        <title>Pathogen: clinical or host-associated sample.</title>
        <authorList>
            <person name="Hergert J."/>
            <person name="Casey R."/>
            <person name="Wagner J."/>
            <person name="Young E.L."/>
            <person name="Oakeson K.F."/>
        </authorList>
    </citation>
    <scope>NUCLEOTIDE SEQUENCE [LARGE SCALE GENOMIC DNA]</scope>
    <source>
        <strain evidence="1 2">1760953</strain>
        <plasmid evidence="1 2">unnamed1</plasmid>
    </source>
</reference>
<organism evidence="1 2">
    <name type="scientific">Shinella sumterensis</name>
    <dbReference type="NCBI Taxonomy" id="1967501"/>
    <lineage>
        <taxon>Bacteria</taxon>
        <taxon>Pseudomonadati</taxon>
        <taxon>Pseudomonadota</taxon>
        <taxon>Alphaproteobacteria</taxon>
        <taxon>Hyphomicrobiales</taxon>
        <taxon>Rhizobiaceae</taxon>
        <taxon>Shinella</taxon>
    </lineage>
</organism>
<keyword evidence="2" id="KW-1185">Reference proteome</keyword>